<dbReference type="PANTHER" id="PTHR36842:SF1">
    <property type="entry name" value="PROTEIN TOLB"/>
    <property type="match status" value="1"/>
</dbReference>
<protein>
    <submittedName>
        <fullName evidence="4">WD40 domain protein beta Propeller</fullName>
    </submittedName>
</protein>
<keyword evidence="3" id="KW-0732">Signal</keyword>
<dbReference type="eggNOG" id="COG0823">
    <property type="taxonomic scope" value="Bacteria"/>
</dbReference>
<evidence type="ECO:0000313" key="4">
    <source>
        <dbReference type="EMBL" id="ACV68869.1"/>
    </source>
</evidence>
<dbReference type="PANTHER" id="PTHR36842">
    <property type="entry name" value="PROTEIN TOLB HOMOLOG"/>
    <property type="match status" value="1"/>
</dbReference>
<comment type="similarity">
    <text evidence="1">Belongs to the TolB family.</text>
</comment>
<feature type="compositionally biased region" description="Low complexity" evidence="2">
    <location>
        <begin position="421"/>
        <end position="431"/>
    </location>
</feature>
<dbReference type="SUPFAM" id="SSF52964">
    <property type="entry name" value="TolB, N-terminal domain"/>
    <property type="match status" value="1"/>
</dbReference>
<proteinExistence type="inferred from homology"/>
<reference evidence="4 5" key="2">
    <citation type="journal article" date="2010" name="Stand. Genomic Sci.">
        <title>Complete genome sequence of Desulfohalobium retbaense type strain (HR(100)).</title>
        <authorList>
            <person name="Spring S."/>
            <person name="Nolan M."/>
            <person name="Lapidus A."/>
            <person name="Glavina Del Rio T."/>
            <person name="Copeland A."/>
            <person name="Tice H."/>
            <person name="Cheng J.F."/>
            <person name="Lucas S."/>
            <person name="Land M."/>
            <person name="Chen F."/>
            <person name="Bruce D."/>
            <person name="Goodwin L."/>
            <person name="Pitluck S."/>
            <person name="Ivanova N."/>
            <person name="Mavromatis K."/>
            <person name="Mikhailova N."/>
            <person name="Pati A."/>
            <person name="Chen A."/>
            <person name="Palaniappan K."/>
            <person name="Hauser L."/>
            <person name="Chang Y.J."/>
            <person name="Jeffries C.D."/>
            <person name="Munk C."/>
            <person name="Kiss H."/>
            <person name="Chain P."/>
            <person name="Han C."/>
            <person name="Brettin T."/>
            <person name="Detter J.C."/>
            <person name="Schuler E."/>
            <person name="Goker M."/>
            <person name="Rohde M."/>
            <person name="Bristow J."/>
            <person name="Eisen J.A."/>
            <person name="Markowitz V."/>
            <person name="Hugenholtz P."/>
            <person name="Kyrpides N.C."/>
            <person name="Klenk H.P."/>
        </authorList>
    </citation>
    <scope>NUCLEOTIDE SEQUENCE [LARGE SCALE GENOMIC DNA]</scope>
    <source>
        <strain evidence="4 5">DSM 5692</strain>
    </source>
</reference>
<dbReference type="InterPro" id="IPR011659">
    <property type="entry name" value="WD40"/>
</dbReference>
<dbReference type="STRING" id="485915.Dret_1585"/>
<evidence type="ECO:0000256" key="1">
    <source>
        <dbReference type="ARBA" id="ARBA00009820"/>
    </source>
</evidence>
<dbReference type="RefSeq" id="WP_015752012.1">
    <property type="nucleotide sequence ID" value="NC_013223.1"/>
</dbReference>
<dbReference type="AlphaFoldDB" id="C8X372"/>
<sequence>MRSIYLVIIACLLCLCAFPAQAQQQIEIDIYGPGQQQLNMYTAPVAALSGPAPGQPAEALRQTILDNLGFLPFLAQTESSDVLGGTGLKGVRKKDIDFKRFRLARVDLLLSIGWKPQSGGLGLVELRLFDVFSQRLMLGKGYRIMDQEQVDVVADRFCAEIVDTLAGNGDVFRSRLAFVRQNSTAKNIWTVGVQGRDPKQITRLEGVSMSPAWSWDGRRMAFTYLDERRHRLGLWDRDAGQIKAMVLPGNTLISPVFSPQGQVVLSLDPYGNPDIFTLSDDWTIESPLVRHWGIDISPQFDEKGEKMVFVSSRLGNPHIFVRDMDSGEVERVSFEGTYNTSPTISPDGRFVAYSRRTDDGHRIVVHDLESGASRQITKGPGNDEDPTWAPDGYFLAFSSNRSGTYKLYLTTRNGDTPKQIPTGPGAATAPAWGPPMP</sequence>
<keyword evidence="5" id="KW-1185">Reference proteome</keyword>
<dbReference type="EMBL" id="CP001734">
    <property type="protein sequence ID" value="ACV68869.1"/>
    <property type="molecule type" value="Genomic_DNA"/>
</dbReference>
<dbReference type="OrthoDB" id="9815657at2"/>
<dbReference type="InterPro" id="IPR011042">
    <property type="entry name" value="6-blade_b-propeller_TolB-like"/>
</dbReference>
<feature type="signal peptide" evidence="3">
    <location>
        <begin position="1"/>
        <end position="22"/>
    </location>
</feature>
<dbReference type="HOGENOM" id="CLU_047123_2_0_7"/>
<dbReference type="Gene3D" id="3.40.50.10070">
    <property type="entry name" value="TolB, N-terminal domain"/>
    <property type="match status" value="1"/>
</dbReference>
<accession>C8X372</accession>
<reference evidence="5" key="1">
    <citation type="submission" date="2009-09" db="EMBL/GenBank/DDBJ databases">
        <title>The complete chromosome of Desulfohalobium retbaense DSM 5692.</title>
        <authorList>
            <consortium name="US DOE Joint Genome Institute (JGI-PGF)"/>
            <person name="Lucas S."/>
            <person name="Copeland A."/>
            <person name="Lapidus A."/>
            <person name="Glavina del Rio T."/>
            <person name="Dalin E."/>
            <person name="Tice H."/>
            <person name="Bruce D."/>
            <person name="Goodwin L."/>
            <person name="Pitluck S."/>
            <person name="Kyrpides N."/>
            <person name="Mavromatis K."/>
            <person name="Ivanova N."/>
            <person name="Mikhailova N."/>
            <person name="Munk A.C."/>
            <person name="Brettin T."/>
            <person name="Detter J.C."/>
            <person name="Han C."/>
            <person name="Tapia R."/>
            <person name="Larimer F."/>
            <person name="Land M."/>
            <person name="Hauser L."/>
            <person name="Markowitz V."/>
            <person name="Cheng J.-F."/>
            <person name="Hugenholtz P."/>
            <person name="Woyke T."/>
            <person name="Wu D."/>
            <person name="Spring S."/>
            <person name="Klenk H.-P."/>
            <person name="Eisen J.A."/>
        </authorList>
    </citation>
    <scope>NUCLEOTIDE SEQUENCE [LARGE SCALE GENOMIC DNA]</scope>
    <source>
        <strain evidence="5">DSM 5692</strain>
    </source>
</reference>
<dbReference type="KEGG" id="drt:Dret_1585"/>
<evidence type="ECO:0000313" key="5">
    <source>
        <dbReference type="Proteomes" id="UP000001052"/>
    </source>
</evidence>
<evidence type="ECO:0000256" key="3">
    <source>
        <dbReference type="SAM" id="SignalP"/>
    </source>
</evidence>
<feature type="region of interest" description="Disordered" evidence="2">
    <location>
        <begin position="414"/>
        <end position="437"/>
    </location>
</feature>
<dbReference type="Gene3D" id="2.120.10.30">
    <property type="entry name" value="TolB, C-terminal domain"/>
    <property type="match status" value="2"/>
</dbReference>
<organism evidence="4 5">
    <name type="scientific">Desulfohalobium retbaense (strain ATCC 49708 / DSM 5692 / JCM 16813 / HR100)</name>
    <dbReference type="NCBI Taxonomy" id="485915"/>
    <lineage>
        <taxon>Bacteria</taxon>
        <taxon>Pseudomonadati</taxon>
        <taxon>Thermodesulfobacteriota</taxon>
        <taxon>Desulfovibrionia</taxon>
        <taxon>Desulfovibrionales</taxon>
        <taxon>Desulfohalobiaceae</taxon>
        <taxon>Desulfohalobium</taxon>
    </lineage>
</organism>
<dbReference type="Pfam" id="PF07676">
    <property type="entry name" value="PD40"/>
    <property type="match status" value="4"/>
</dbReference>
<name>C8X372_DESRD</name>
<feature type="chain" id="PRO_5002993813" evidence="3">
    <location>
        <begin position="23"/>
        <end position="437"/>
    </location>
</feature>
<gene>
    <name evidence="4" type="ordered locus">Dret_1585</name>
</gene>
<evidence type="ECO:0000256" key="2">
    <source>
        <dbReference type="SAM" id="MobiDB-lite"/>
    </source>
</evidence>
<dbReference type="Proteomes" id="UP000001052">
    <property type="component" value="Chromosome"/>
</dbReference>
<dbReference type="SUPFAM" id="SSF82171">
    <property type="entry name" value="DPP6 N-terminal domain-like"/>
    <property type="match status" value="1"/>
</dbReference>